<feature type="transmembrane region" description="Helical" evidence="6">
    <location>
        <begin position="483"/>
        <end position="502"/>
    </location>
</feature>
<reference evidence="8" key="1">
    <citation type="submission" date="2025-08" db="UniProtKB">
        <authorList>
            <consortium name="RefSeq"/>
        </authorList>
    </citation>
    <scope>IDENTIFICATION</scope>
    <source>
        <tissue evidence="8">Gonads</tissue>
    </source>
</reference>
<feature type="transmembrane region" description="Helical" evidence="6">
    <location>
        <begin position="577"/>
        <end position="599"/>
    </location>
</feature>
<feature type="transmembrane region" description="Helical" evidence="6">
    <location>
        <begin position="39"/>
        <end position="60"/>
    </location>
</feature>
<dbReference type="InParanoid" id="A0A1S3IJI3"/>
<keyword evidence="4 6" id="KW-1133">Transmembrane helix</keyword>
<evidence type="ECO:0000313" key="8">
    <source>
        <dbReference type="RefSeq" id="XP_013398046.1"/>
    </source>
</evidence>
<accession>A0A1S3IJI3</accession>
<protein>
    <recommendedName>
        <fullName evidence="6">Choline transporter-like protein</fullName>
    </recommendedName>
</protein>
<keyword evidence="3 6" id="KW-0812">Transmembrane</keyword>
<evidence type="ECO:0000313" key="7">
    <source>
        <dbReference type="Proteomes" id="UP000085678"/>
    </source>
</evidence>
<dbReference type="Pfam" id="PF04515">
    <property type="entry name" value="Choline_transpo"/>
    <property type="match status" value="1"/>
</dbReference>
<keyword evidence="5 6" id="KW-0472">Membrane</keyword>
<dbReference type="RefSeq" id="XP_013398046.1">
    <property type="nucleotide sequence ID" value="XM_013542592.2"/>
</dbReference>
<feature type="transmembrane region" description="Helical" evidence="6">
    <location>
        <begin position="299"/>
        <end position="320"/>
    </location>
</feature>
<evidence type="ECO:0000256" key="2">
    <source>
        <dbReference type="ARBA" id="ARBA00007168"/>
    </source>
</evidence>
<proteinExistence type="inferred from homology"/>
<dbReference type="GO" id="GO:0005886">
    <property type="term" value="C:plasma membrane"/>
    <property type="evidence" value="ECO:0007669"/>
    <property type="project" value="UniProtKB-SubCell"/>
</dbReference>
<dbReference type="KEGG" id="lak:106164627"/>
<dbReference type="Proteomes" id="UP000085678">
    <property type="component" value="Unplaced"/>
</dbReference>
<dbReference type="PANTHER" id="PTHR12385">
    <property type="entry name" value="CHOLINE TRANSPORTER-LIKE (SLC FAMILY 44)"/>
    <property type="match status" value="1"/>
</dbReference>
<evidence type="ECO:0000256" key="3">
    <source>
        <dbReference type="ARBA" id="ARBA00022692"/>
    </source>
</evidence>
<comment type="subcellular location">
    <subcellularLocation>
        <location evidence="6">Cell membrane</location>
        <topology evidence="6">Multi-pass membrane protein</topology>
    </subcellularLocation>
    <subcellularLocation>
        <location evidence="1">Membrane</location>
        <topology evidence="1">Multi-pass membrane protein</topology>
    </subcellularLocation>
</comment>
<organism evidence="7 8">
    <name type="scientific">Lingula anatina</name>
    <name type="common">Brachiopod</name>
    <name type="synonym">Lingula unguis</name>
    <dbReference type="NCBI Taxonomy" id="7574"/>
    <lineage>
        <taxon>Eukaryota</taxon>
        <taxon>Metazoa</taxon>
        <taxon>Spiralia</taxon>
        <taxon>Lophotrochozoa</taxon>
        <taxon>Brachiopoda</taxon>
        <taxon>Linguliformea</taxon>
        <taxon>Lingulata</taxon>
        <taxon>Lingulida</taxon>
        <taxon>Linguloidea</taxon>
        <taxon>Lingulidae</taxon>
        <taxon>Lingula</taxon>
    </lineage>
</organism>
<comment type="similarity">
    <text evidence="2 6">Belongs to the CTL (choline transporter-like) family.</text>
</comment>
<dbReference type="OrthoDB" id="420519at2759"/>
<evidence type="ECO:0000256" key="6">
    <source>
        <dbReference type="RuleBase" id="RU368066"/>
    </source>
</evidence>
<feature type="transmembrane region" description="Helical" evidence="6">
    <location>
        <begin position="341"/>
        <end position="366"/>
    </location>
</feature>
<feature type="transmembrane region" description="Helical" evidence="6">
    <location>
        <begin position="523"/>
        <end position="541"/>
    </location>
</feature>
<keyword evidence="7" id="KW-1185">Reference proteome</keyword>
<dbReference type="AlphaFoldDB" id="A0A1S3IJI3"/>
<dbReference type="InterPro" id="IPR007603">
    <property type="entry name" value="Choline_transptr-like"/>
</dbReference>
<dbReference type="GeneID" id="106164627"/>
<feature type="transmembrane region" description="Helical" evidence="6">
    <location>
        <begin position="225"/>
        <end position="243"/>
    </location>
</feature>
<sequence length="657" mass="72567">MVCCGRAADTRVVPIMVSPADRVDDGFDGPLKNRGCTDVFFLLLFIAALGGMGYVSYLGITKGNPNMLVYGVDSWGNVCNQKNEIIPNVTSSGKDMTGIANLYHYNFLHSANPTGNTVKLCVKSCPTTDIATVTALQEFATVNDSRLCHYDVSVSSYHVGSLAADATCPPLPVLSTASILHRCIPAAAINAAQSVASGMSTVLNALDEDFLQKLTTDMETAWREMAYLSSGSVGVALIILVLLRFFAGVIIWLVIIVCALGSLAGTGFCWYTWYTYNKALNETPVSDQTDEDKELVTRWLIIACVVSGITLIILLILLVMRKRIALVVQLFKEAGKAIAKMPVILLQPIWTFLVLAASLAGLGYLFMYLETAGDPEIHSSGQVFYKVDELLFYLKWYHIFGTLWIIQFIIACQQMVIAGAIATWYFHRDKSQIGYPVLASTGRLIRYHLGTVAFGSLIIAIIQLMRMILAYVEKKLRGRTSKIVDFLLKCLMCCLWCFEKILKYINRNAYIETAIYGYNFCKAAKKAFTLIVTNALRVAAINTVGDFLLFLGKLGTAGVVVAVGLELLKTKPTLHYIWAPLLVVGLFAFFVAHVFLSVYEMAIDTVFLCFCEDCERNDGVQKPYYMSKDLMKYVENSNEAIANANRQDANPKTPTPM</sequence>
<gene>
    <name evidence="8" type="primary">LOC106164627</name>
</gene>
<feature type="transmembrane region" description="Helical" evidence="6">
    <location>
        <begin position="250"/>
        <end position="273"/>
    </location>
</feature>
<dbReference type="GO" id="GO:0022857">
    <property type="term" value="F:transmembrane transporter activity"/>
    <property type="evidence" value="ECO:0007669"/>
    <property type="project" value="UniProtKB-UniRule"/>
</dbReference>
<evidence type="ECO:0000256" key="1">
    <source>
        <dbReference type="ARBA" id="ARBA00004141"/>
    </source>
</evidence>
<evidence type="ECO:0000256" key="5">
    <source>
        <dbReference type="ARBA" id="ARBA00023136"/>
    </source>
</evidence>
<dbReference type="PANTHER" id="PTHR12385:SF96">
    <property type="entry name" value="CHOLINE TRANSPORTER-LIKE PROTEIN"/>
    <property type="match status" value="1"/>
</dbReference>
<feature type="transmembrane region" description="Helical" evidence="6">
    <location>
        <begin position="396"/>
        <end position="426"/>
    </location>
</feature>
<name>A0A1S3IJI3_LINAN</name>
<comment type="function">
    <text evidence="6">Choline transporter.</text>
</comment>
<feature type="transmembrane region" description="Helical" evidence="6">
    <location>
        <begin position="447"/>
        <end position="471"/>
    </location>
</feature>
<evidence type="ECO:0000256" key="4">
    <source>
        <dbReference type="ARBA" id="ARBA00022989"/>
    </source>
</evidence>